<reference evidence="2" key="1">
    <citation type="journal article" date="2014" name="Int. J. Syst. Evol. Microbiol.">
        <title>Complete genome sequence of Corynebacterium casei LMG S-19264T (=DSM 44701T), isolated from a smear-ripened cheese.</title>
        <authorList>
            <consortium name="US DOE Joint Genome Institute (JGI-PGF)"/>
            <person name="Walter F."/>
            <person name="Albersmeier A."/>
            <person name="Kalinowski J."/>
            <person name="Ruckert C."/>
        </authorList>
    </citation>
    <scope>NUCLEOTIDE SEQUENCE</scope>
    <source>
        <strain evidence="2">CGMCC 1.12160</strain>
    </source>
</reference>
<dbReference type="EMBL" id="BMEM01000003">
    <property type="protein sequence ID" value="GGF53505.1"/>
    <property type="molecule type" value="Genomic_DNA"/>
</dbReference>
<dbReference type="AlphaFoldDB" id="A0A917BQ34"/>
<organism evidence="2 3">
    <name type="scientific">Ornithinimicrobium tianjinense</name>
    <dbReference type="NCBI Taxonomy" id="1195761"/>
    <lineage>
        <taxon>Bacteria</taxon>
        <taxon>Bacillati</taxon>
        <taxon>Actinomycetota</taxon>
        <taxon>Actinomycetes</taxon>
        <taxon>Micrococcales</taxon>
        <taxon>Ornithinimicrobiaceae</taxon>
        <taxon>Ornithinimicrobium</taxon>
    </lineage>
</organism>
<protein>
    <recommendedName>
        <fullName evidence="4">Adhesin</fullName>
    </recommendedName>
</protein>
<evidence type="ECO:0000313" key="3">
    <source>
        <dbReference type="Proteomes" id="UP000605670"/>
    </source>
</evidence>
<evidence type="ECO:0000313" key="2">
    <source>
        <dbReference type="EMBL" id="GGF53505.1"/>
    </source>
</evidence>
<evidence type="ECO:0000256" key="1">
    <source>
        <dbReference type="SAM" id="MobiDB-lite"/>
    </source>
</evidence>
<reference evidence="2" key="2">
    <citation type="submission" date="2020-09" db="EMBL/GenBank/DDBJ databases">
        <authorList>
            <person name="Sun Q."/>
            <person name="Zhou Y."/>
        </authorList>
    </citation>
    <scope>NUCLEOTIDE SEQUENCE</scope>
    <source>
        <strain evidence="2">CGMCC 1.12160</strain>
    </source>
</reference>
<sequence>MTVPQDTVPRAPSSPAPPPRRAGYGALRSVGLGVTALVVGAGVLSSVPEMVQRTAEQELAFPAGTTRLEVVAPVGQVVVREGEGLDPVISVEKTWSFDEPRVEMTAVDGVARVSLDCSSGILATRCSGEWDVVVPRGLAVSVTSSAGEVELEGVTGDVTVRNSVGDTRVSGAPRTLDLTSNVGSITARLSAPADRVVVRNNVGEVDLTLPPGHTWDVTTSSDVDEAVTRVPVSSASPYRVDVRTDVGSIRIDDE</sequence>
<gene>
    <name evidence="2" type="ORF">GCM10011366_21610</name>
</gene>
<dbReference type="RefSeq" id="WP_188430659.1">
    <property type="nucleotide sequence ID" value="NZ_BAABKH010000003.1"/>
</dbReference>
<comment type="caution">
    <text evidence="2">The sequence shown here is derived from an EMBL/GenBank/DDBJ whole genome shotgun (WGS) entry which is preliminary data.</text>
</comment>
<dbReference type="Proteomes" id="UP000605670">
    <property type="component" value="Unassembled WGS sequence"/>
</dbReference>
<proteinExistence type="predicted"/>
<feature type="region of interest" description="Disordered" evidence="1">
    <location>
        <begin position="1"/>
        <end position="22"/>
    </location>
</feature>
<keyword evidence="3" id="KW-1185">Reference proteome</keyword>
<accession>A0A917BQ34</accession>
<name>A0A917BQ34_9MICO</name>
<evidence type="ECO:0008006" key="4">
    <source>
        <dbReference type="Google" id="ProtNLM"/>
    </source>
</evidence>